<gene>
    <name evidence="1" type="ORF">HU751_20610</name>
</gene>
<comment type="caution">
    <text evidence="1">The sequence shown here is derived from an EMBL/GenBank/DDBJ whole genome shotgun (WGS) entry which is preliminary data.</text>
</comment>
<name>A0A923GCT6_9PSED</name>
<protein>
    <submittedName>
        <fullName evidence="1">Uncharacterized protein</fullName>
    </submittedName>
</protein>
<reference evidence="1" key="2">
    <citation type="submission" date="2020-07" db="EMBL/GenBank/DDBJ databases">
        <authorList>
            <person name="Lood C."/>
            <person name="Girard L."/>
        </authorList>
    </citation>
    <scope>NUCLEOTIDE SEQUENCE</scope>
    <source>
        <strain evidence="1">BW13M1</strain>
    </source>
</reference>
<sequence>MAECHPALYEKCLRDDQAALKTSSECSFATRKVERDSERTSPVFALPDRRSATFHTNPGSGHYVNQEVQGMILSDAQAKAILEDKGKWPGRTNAWPIPGYKGYWIKACPHPAKRPFLHSPGATILKTWPDGMYLYVHIPSGFADVIAIEVCCNNQNFNDKRSRYTPVSGNIHITLPHEWLDSPTTVQKGGQRKTWEASGWFEHKPSADITLSIRHLRTLFVLTDEDYRAFGNNHLPAGHEYFCRHRDLGQINHQDMQAFIKGMALMRHFKVRP</sequence>
<dbReference type="RefSeq" id="WP_186734549.1">
    <property type="nucleotide sequence ID" value="NZ_JABWRJ020000004.1"/>
</dbReference>
<reference evidence="1" key="1">
    <citation type="journal article" date="2020" name="Microorganisms">
        <title>Reliable Identification of Environmental Pseudomonas Isolates Using the rpoD Gene.</title>
        <authorList>
            <consortium name="The Broad Institute Genome Sequencing Platform"/>
            <person name="Girard L."/>
            <person name="Lood C."/>
            <person name="Rokni-Zadeh H."/>
            <person name="van Noort V."/>
            <person name="Lavigne R."/>
            <person name="De Mot R."/>
        </authorList>
    </citation>
    <scope>NUCLEOTIDE SEQUENCE</scope>
    <source>
        <strain evidence="1">BW13M1</strain>
    </source>
</reference>
<dbReference type="EMBL" id="JABWRJ010000033">
    <property type="protein sequence ID" value="MBC3448186.1"/>
    <property type="molecule type" value="Genomic_DNA"/>
</dbReference>
<evidence type="ECO:0000313" key="1">
    <source>
        <dbReference type="EMBL" id="MBC3448186.1"/>
    </source>
</evidence>
<accession>A0A923GCT6</accession>
<proteinExistence type="predicted"/>
<organism evidence="1">
    <name type="scientific">Pseudomonas peradeniyensis</name>
    <dbReference type="NCBI Taxonomy" id="2745488"/>
    <lineage>
        <taxon>Bacteria</taxon>
        <taxon>Pseudomonadati</taxon>
        <taxon>Pseudomonadota</taxon>
        <taxon>Gammaproteobacteria</taxon>
        <taxon>Pseudomonadales</taxon>
        <taxon>Pseudomonadaceae</taxon>
        <taxon>Pseudomonas</taxon>
    </lineage>
</organism>
<dbReference type="AlphaFoldDB" id="A0A923GCT6"/>